<dbReference type="KEGG" id="rbg:BG454_04725"/>
<evidence type="ECO:0000313" key="1">
    <source>
        <dbReference type="EMBL" id="ATX65217.1"/>
    </source>
</evidence>
<accession>A0A2K8K6Y6</accession>
<protein>
    <recommendedName>
        <fullName evidence="3">DUF2059 domain-containing protein</fullName>
    </recommendedName>
</protein>
<dbReference type="EMBL" id="CP024899">
    <property type="protein sequence ID" value="ATX65217.1"/>
    <property type="molecule type" value="Genomic_DNA"/>
</dbReference>
<reference evidence="1 2" key="1">
    <citation type="submission" date="2017-11" db="EMBL/GenBank/DDBJ databases">
        <title>Revised Sequence and Annotation of the Rhodobaca barguzinensis strain alga05 Genome.</title>
        <authorList>
            <person name="Kopejtka K."/>
            <person name="Tomasch J.M."/>
            <person name="Bunk B."/>
            <person name="Koblizek M."/>
        </authorList>
    </citation>
    <scope>NUCLEOTIDE SEQUENCE [LARGE SCALE GENOMIC DNA]</scope>
    <source>
        <strain evidence="2">alga05</strain>
    </source>
</reference>
<dbReference type="STRING" id="441209.GCA_001870665_03677"/>
<name>A0A2K8K6Y6_9RHOB</name>
<evidence type="ECO:0008006" key="3">
    <source>
        <dbReference type="Google" id="ProtNLM"/>
    </source>
</evidence>
<gene>
    <name evidence="1" type="ORF">BG454_04725</name>
</gene>
<keyword evidence="2" id="KW-1185">Reference proteome</keyword>
<dbReference type="AlphaFoldDB" id="A0A2K8K6Y6"/>
<evidence type="ECO:0000313" key="2">
    <source>
        <dbReference type="Proteomes" id="UP000228948"/>
    </source>
</evidence>
<organism evidence="1 2">
    <name type="scientific">Roseinatronobacter bogoriensis subsp. barguzinensis</name>
    <dbReference type="NCBI Taxonomy" id="441209"/>
    <lineage>
        <taxon>Bacteria</taxon>
        <taxon>Pseudomonadati</taxon>
        <taxon>Pseudomonadota</taxon>
        <taxon>Alphaproteobacteria</taxon>
        <taxon>Rhodobacterales</taxon>
        <taxon>Paracoccaceae</taxon>
        <taxon>Roseinatronobacter</taxon>
    </lineage>
</organism>
<sequence length="302" mass="33708">MASASGFQYDFIKSIEPDLIMPSSLFHTARLVLSSLVILLSLARFAAAEDLSRAYLLPELFEIMAAEGRSSVLAEGAVPLEGRALADFERDVARIYDRHTMHDAFLDSLMAEMAATPEVLRDALEFAQTDLGKRVLRLEVSARDALLDDEVDEIARLALHEAREAQPGTVAADRLEMVRERVEANDLVELNVSLGLNTSFAYYQGMMAENAVNGLDAEQLLFLVWAQEPEIRADIEDWIESYFMMAYKPLNDDELAAYIAYVSTPLAQAFNRAMFRAFESLFNGISLDVGRALGRRLNVEDI</sequence>
<dbReference type="Proteomes" id="UP000228948">
    <property type="component" value="Chromosome"/>
</dbReference>
<proteinExistence type="predicted"/>